<accession>A0A444IUR0</accession>
<keyword evidence="2" id="KW-1185">Reference proteome</keyword>
<evidence type="ECO:0000313" key="2">
    <source>
        <dbReference type="Proteomes" id="UP000287853"/>
    </source>
</evidence>
<dbReference type="AlphaFoldDB" id="A0A444IUR0"/>
<comment type="caution">
    <text evidence="1">The sequence shown here is derived from an EMBL/GenBank/DDBJ whole genome shotgun (WGS) entry which is preliminary data.</text>
</comment>
<proteinExistence type="predicted"/>
<dbReference type="Proteomes" id="UP000287853">
    <property type="component" value="Unassembled WGS sequence"/>
</dbReference>
<protein>
    <submittedName>
        <fullName evidence="1">Uncharacterized protein</fullName>
    </submittedName>
</protein>
<gene>
    <name evidence="1" type="ORF">H206_01502</name>
</gene>
<name>A0A444IUR0_9BACT</name>
<sequence>MEYSDAATALSIRNNGGDMPLCTPVDSLVRDALKEFYENQE</sequence>
<organism evidence="1 2">
    <name type="scientific">Candidatus Electrothrix aarhusensis</name>
    <dbReference type="NCBI Taxonomy" id="1859131"/>
    <lineage>
        <taxon>Bacteria</taxon>
        <taxon>Pseudomonadati</taxon>
        <taxon>Thermodesulfobacteriota</taxon>
        <taxon>Desulfobulbia</taxon>
        <taxon>Desulfobulbales</taxon>
        <taxon>Desulfobulbaceae</taxon>
        <taxon>Candidatus Electrothrix</taxon>
    </lineage>
</organism>
<reference evidence="1 2" key="1">
    <citation type="submission" date="2017-01" db="EMBL/GenBank/DDBJ databases">
        <title>The cable genome- insights into the physiology and evolution of filamentous bacteria capable of sulfide oxidation via long distance electron transfer.</title>
        <authorList>
            <person name="Schreiber L."/>
            <person name="Bjerg J.T."/>
            <person name="Boggild A."/>
            <person name="Van De Vossenberg J."/>
            <person name="Meysman F."/>
            <person name="Nielsen L.P."/>
            <person name="Schramm A."/>
            <person name="Kjeldsen K.U."/>
        </authorList>
    </citation>
    <scope>NUCLEOTIDE SEQUENCE [LARGE SCALE GENOMIC DNA]</scope>
    <source>
        <strain evidence="1">MCF</strain>
    </source>
</reference>
<evidence type="ECO:0000313" key="1">
    <source>
        <dbReference type="EMBL" id="RWX44587.1"/>
    </source>
</evidence>
<dbReference type="EMBL" id="MTKO01000092">
    <property type="protein sequence ID" value="RWX44587.1"/>
    <property type="molecule type" value="Genomic_DNA"/>
</dbReference>